<name>A0ABZ0MK39_9ENTR</name>
<evidence type="ECO:0000313" key="1">
    <source>
        <dbReference type="EMBL" id="WOZ75836.1"/>
    </source>
</evidence>
<proteinExistence type="predicted"/>
<keyword evidence="2" id="KW-1185">Reference proteome</keyword>
<dbReference type="Proteomes" id="UP001302368">
    <property type="component" value="Chromosome"/>
</dbReference>
<evidence type="ECO:0000313" key="2">
    <source>
        <dbReference type="Proteomes" id="UP001302368"/>
    </source>
</evidence>
<gene>
    <name evidence="1" type="ORF">Q8Y70_14580</name>
</gene>
<accession>A0ABZ0MK39</accession>
<dbReference type="RefSeq" id="WP_305736446.1">
    <property type="nucleotide sequence ID" value="NZ_CP137744.1"/>
</dbReference>
<dbReference type="EMBL" id="CP137744">
    <property type="protein sequence ID" value="WOZ75836.1"/>
    <property type="molecule type" value="Genomic_DNA"/>
</dbReference>
<reference evidence="1 2" key="1">
    <citation type="submission" date="2023-10" db="EMBL/GenBank/DDBJ databases">
        <title>Genome sequencing of the isolated polysaccharide-producing bacterium Kosakonia sacchari KS2022.</title>
        <authorList>
            <person name="Yi X."/>
        </authorList>
    </citation>
    <scope>NUCLEOTIDE SEQUENCE [LARGE SCALE GENOMIC DNA]</scope>
    <source>
        <strain evidence="1 2">KS2022</strain>
    </source>
</reference>
<sequence length="44" mass="4730">MSSGAARFVPETDISDPEFLSLEAAPGPKISFVIMELTLTYQGI</sequence>
<organism evidence="1 2">
    <name type="scientific">Kosakonia sacchari</name>
    <dbReference type="NCBI Taxonomy" id="1158459"/>
    <lineage>
        <taxon>Bacteria</taxon>
        <taxon>Pseudomonadati</taxon>
        <taxon>Pseudomonadota</taxon>
        <taxon>Gammaproteobacteria</taxon>
        <taxon>Enterobacterales</taxon>
        <taxon>Enterobacteriaceae</taxon>
        <taxon>Kosakonia</taxon>
    </lineage>
</organism>
<protein>
    <submittedName>
        <fullName evidence="1">Uncharacterized protein</fullName>
    </submittedName>
</protein>